<dbReference type="AlphaFoldDB" id="A0A1F6G7B2"/>
<evidence type="ECO:0000313" key="2">
    <source>
        <dbReference type="EMBL" id="OGG93997.1"/>
    </source>
</evidence>
<feature type="region of interest" description="Disordered" evidence="1">
    <location>
        <begin position="773"/>
        <end position="794"/>
    </location>
</feature>
<reference evidence="2 3" key="1">
    <citation type="journal article" date="2016" name="Nat. Commun.">
        <title>Thousands of microbial genomes shed light on interconnected biogeochemical processes in an aquifer system.</title>
        <authorList>
            <person name="Anantharaman K."/>
            <person name="Brown C.T."/>
            <person name="Hug L.A."/>
            <person name="Sharon I."/>
            <person name="Castelle C.J."/>
            <person name="Probst A.J."/>
            <person name="Thomas B.C."/>
            <person name="Singh A."/>
            <person name="Wilkins M.J."/>
            <person name="Karaoz U."/>
            <person name="Brodie E.L."/>
            <person name="Williams K.H."/>
            <person name="Hubbard S.S."/>
            <person name="Banfield J.F."/>
        </authorList>
    </citation>
    <scope>NUCLEOTIDE SEQUENCE [LARGE SCALE GENOMIC DNA]</scope>
</reference>
<gene>
    <name evidence="2" type="ORF">A2527_09065</name>
</gene>
<name>A0A1F6G7B2_9PROT</name>
<protein>
    <submittedName>
        <fullName evidence="2">Uncharacterized protein</fullName>
    </submittedName>
</protein>
<dbReference type="Proteomes" id="UP000178449">
    <property type="component" value="Unassembled WGS sequence"/>
</dbReference>
<evidence type="ECO:0000313" key="3">
    <source>
        <dbReference type="Proteomes" id="UP000178449"/>
    </source>
</evidence>
<evidence type="ECO:0000256" key="1">
    <source>
        <dbReference type="SAM" id="MobiDB-lite"/>
    </source>
</evidence>
<dbReference type="STRING" id="1817772.A2527_09065"/>
<proteinExistence type="predicted"/>
<dbReference type="EMBL" id="MFNE01000043">
    <property type="protein sequence ID" value="OGG93997.1"/>
    <property type="molecule type" value="Genomic_DNA"/>
</dbReference>
<accession>A0A1F6G7B2</accession>
<organism evidence="2 3">
    <name type="scientific">Candidatus Lambdaproteobacteria bacterium RIFOXYD2_FULL_50_16</name>
    <dbReference type="NCBI Taxonomy" id="1817772"/>
    <lineage>
        <taxon>Bacteria</taxon>
        <taxon>Pseudomonadati</taxon>
        <taxon>Pseudomonadota</taxon>
        <taxon>Candidatus Lambdaproteobacteria</taxon>
    </lineage>
</organism>
<sequence>MKNYFLFKLLPYRDTRRLVVYCAAGFPAKASFENLFREYLEKHGSFDQIYVIGSQKDKIGLQEVKEVIEDREEYGPFSPEVHVLSYSNKDGVLIFEPAQQLSLLEDIQKRGFWHILSVNKGLLQATPTHHFVLPSGKHSNQYIRVASSMTSFVEIEFMALFCLANTKNINDIKYIYCDTGGILPVAAAIKHLVGYLSETQASITFESFCGYHAVDMDSAFHFGNGKNSLFLISASAKGELANRLKEKLPEICDSSLIYLYSFKVFPNGKVLCNIEDLSDEKITLHKEEECDLCHQGSIKLKIVGDQLNPEASDVTRAISIVGADAPNWLNDFMMFLRERKIVSVSHNRVALHSPVETDSLHDIYIDLSKIFERLKENNLDTILSKEEEAFKLRLTQLLNIAVPRNLKRVIHLNNPGSKALAGFIKNTLKLPSNIKIIPFNLKEKNKSFSKEFAGPNDLGATLVVASVISSGRDLLGVSQVLRNLQRNHGITYLIGIDRLPSQSESNELRTNLTYGQKAKDYGYFVVNNIELPHSREAFQTSWQKEAKFLTSEIIPFCVLNSCKTLPDFQNRLKLLIDSPNKGLVDNLYWDSAPGVPLQLRKHTAFLKEKDYDVEDFSQADIYLLVSSVLHQLRSEKQKGKQKFQKDQKLEDRWLSTHEHSKAILSPFNFDRFNDGVLQASILRAALPAELDYSERKYSTQIREFLLYLTRQASSSANGHPGEALREFILCIAMGKMKLDKYDLKCLVKALENSQDSVIKALIDFITKKEKFDDTQEIPPLPPRIPRPRDLLGVS</sequence>
<comment type="caution">
    <text evidence="2">The sequence shown here is derived from an EMBL/GenBank/DDBJ whole genome shotgun (WGS) entry which is preliminary data.</text>
</comment>